<organism evidence="4">
    <name type="scientific">Caligus clemensi</name>
    <name type="common">Sea louse</name>
    <dbReference type="NCBI Taxonomy" id="344056"/>
    <lineage>
        <taxon>Eukaryota</taxon>
        <taxon>Metazoa</taxon>
        <taxon>Ecdysozoa</taxon>
        <taxon>Arthropoda</taxon>
        <taxon>Crustacea</taxon>
        <taxon>Multicrustacea</taxon>
        <taxon>Hexanauplia</taxon>
        <taxon>Copepoda</taxon>
        <taxon>Siphonostomatoida</taxon>
        <taxon>Caligidae</taxon>
        <taxon>Caligus</taxon>
    </lineage>
</organism>
<dbReference type="Gene3D" id="3.40.50.150">
    <property type="entry name" value="Vaccinia Virus protein VP39"/>
    <property type="match status" value="2"/>
</dbReference>
<dbReference type="InterPro" id="IPR051419">
    <property type="entry name" value="Lys/N-term_MeTrsfase_sf"/>
</dbReference>
<evidence type="ECO:0000256" key="1">
    <source>
        <dbReference type="ARBA" id="ARBA00008361"/>
    </source>
</evidence>
<sequence>MGEDSLPSKNSDYSSSDYWETRYSQEKEEDYEWLGNYKSFRCTLLPGLCPVSNSVLILGCGNSTLGPDMVLMDGFQDVTSVDIAPSVIQQQEIKYRDCPSLKCRVLKEGGVFLSITFSQPHFRVPLYTKEDYNWGLNYSKIQGDSSLDYYFYRMVKGQNLDSDEGDDESSIFVLSKKGCLGISNLKITEAKEIIPSSDEEEEFMEKFNFEED</sequence>
<dbReference type="PANTHER" id="PTHR12176">
    <property type="entry name" value="SAM-DEPENDENT METHYLTRANSFERASE SUPERFAMILY PROTEIN"/>
    <property type="match status" value="1"/>
</dbReference>
<dbReference type="SUPFAM" id="SSF53335">
    <property type="entry name" value="S-adenosyl-L-methionine-dependent methyltransferases"/>
    <property type="match status" value="1"/>
</dbReference>
<proteinExistence type="evidence at transcript level"/>
<dbReference type="InterPro" id="IPR029063">
    <property type="entry name" value="SAM-dependent_MTases_sf"/>
</dbReference>
<protein>
    <submittedName>
        <fullName evidence="4">Endothelin-converting enzyme 2</fullName>
    </submittedName>
</protein>
<dbReference type="GO" id="GO:0008168">
    <property type="term" value="F:methyltransferase activity"/>
    <property type="evidence" value="ECO:0007669"/>
    <property type="project" value="UniProtKB-KW"/>
</dbReference>
<evidence type="ECO:0000313" key="4">
    <source>
        <dbReference type="EMBL" id="ACO14842.1"/>
    </source>
</evidence>
<evidence type="ECO:0000256" key="3">
    <source>
        <dbReference type="ARBA" id="ARBA00022679"/>
    </source>
</evidence>
<dbReference type="GO" id="GO:0032259">
    <property type="term" value="P:methylation"/>
    <property type="evidence" value="ECO:0007669"/>
    <property type="project" value="UniProtKB-KW"/>
</dbReference>
<keyword evidence="2" id="KW-0489">Methyltransferase</keyword>
<gene>
    <name evidence="4" type="primary">ECE2</name>
</gene>
<accession>C1C0N9</accession>
<reference evidence="4" key="1">
    <citation type="submission" date="2009-03" db="EMBL/GenBank/DDBJ databases">
        <title>Caligus clemensi ESTs and full-length cDNAs.</title>
        <authorList>
            <person name="Yasuike M."/>
            <person name="von Schalburg K."/>
            <person name="Cooper G."/>
            <person name="Leong J."/>
            <person name="Jones S.R.M."/>
            <person name="Koop B.F."/>
        </authorList>
    </citation>
    <scope>NUCLEOTIDE SEQUENCE</scope>
    <source>
        <tissue evidence="4">Whole</tissue>
    </source>
</reference>
<keyword evidence="3" id="KW-0808">Transferase</keyword>
<dbReference type="EMBL" id="BT080418">
    <property type="protein sequence ID" value="ACO14842.1"/>
    <property type="molecule type" value="mRNA"/>
</dbReference>
<name>C1C0N9_CALCM</name>
<comment type="similarity">
    <text evidence="1">Belongs to the methyltransferase superfamily.</text>
</comment>
<dbReference type="AlphaFoldDB" id="C1C0N9"/>
<evidence type="ECO:0000256" key="2">
    <source>
        <dbReference type="ARBA" id="ARBA00022603"/>
    </source>
</evidence>